<evidence type="ECO:0000256" key="3">
    <source>
        <dbReference type="ARBA" id="ARBA00022989"/>
    </source>
</evidence>
<sequence length="534" mass="58800">MSAAPSSHKKSSNLQTYINLMKAFVGSGLLGMPFAFKNSGIWLGSVAMLILSVITLHCILILVASQTEIAKRKMTQHLEEEQEKHATLHDNDSDSDDVSSFKPSQKSGGSAERTKSSSKNRSHHLLNDDRANSDYESTAGTYSSSENDISDAYQHQSPSTPLPYSATSTNAVEQPYTAGQLGDMTEFSLNVPPGDTLEQSAELEKFAPNTFGEVGEYALTRIGRIIIELLLVFTQTGFCIAYLIFISNNLHHHVPALQSWMCVGITGLLLIPFALIRNIKYLTPFSIISEFTLIVGLTLVIYFDVITLQPSRILWVAKQFPLSTFPTFLGVAIYSFEGVGLVLPIHNNMKKRSSFRVVVIIAFISYLILMMLFGLLGYLAFGEDVKDIITDDLDDHPVPRIVIDICLIIALFFTYPIQLFPVPELADSYLRSVSVLNNFVVHFAVRIAMVIFTVGGAILGGDYFGIILSYIGAVGGSSLAYTLPGLIHLVLFWKKNNWFWRLKDLTLALFGLGCLALTLVVNTYHIVTTGEGAG</sequence>
<protein>
    <recommendedName>
        <fullName evidence="7">Amino acid transporter transmembrane domain-containing protein</fullName>
    </recommendedName>
</protein>
<feature type="transmembrane region" description="Helical" evidence="6">
    <location>
        <begin position="17"/>
        <end position="36"/>
    </location>
</feature>
<feature type="transmembrane region" description="Helical" evidence="6">
    <location>
        <begin position="287"/>
        <end position="305"/>
    </location>
</feature>
<feature type="transmembrane region" description="Helical" evidence="6">
    <location>
        <begin position="443"/>
        <end position="461"/>
    </location>
</feature>
<feature type="domain" description="Amino acid transporter transmembrane" evidence="7">
    <location>
        <begin position="10"/>
        <end position="70"/>
    </location>
</feature>
<dbReference type="InterPro" id="IPR013057">
    <property type="entry name" value="AA_transpt_TM"/>
</dbReference>
<name>A0A7S1KPI2_9EUKA</name>
<reference evidence="8" key="1">
    <citation type="submission" date="2021-01" db="EMBL/GenBank/DDBJ databases">
        <authorList>
            <person name="Corre E."/>
            <person name="Pelletier E."/>
            <person name="Niang G."/>
            <person name="Scheremetjew M."/>
            <person name="Finn R."/>
            <person name="Kale V."/>
            <person name="Holt S."/>
            <person name="Cochrane G."/>
            <person name="Meng A."/>
            <person name="Brown T."/>
            <person name="Cohen L."/>
        </authorList>
    </citation>
    <scope>NUCLEOTIDE SEQUENCE</scope>
    <source>
        <strain evidence="8">WS</strain>
    </source>
</reference>
<dbReference type="Pfam" id="PF01490">
    <property type="entry name" value="Aa_trans"/>
    <property type="match status" value="2"/>
</dbReference>
<feature type="compositionally biased region" description="Polar residues" evidence="5">
    <location>
        <begin position="134"/>
        <end position="159"/>
    </location>
</feature>
<dbReference type="AlphaFoldDB" id="A0A7S1KPI2"/>
<feature type="domain" description="Amino acid transporter transmembrane" evidence="7">
    <location>
        <begin position="209"/>
        <end position="520"/>
    </location>
</feature>
<feature type="region of interest" description="Disordered" evidence="5">
    <location>
        <begin position="75"/>
        <end position="167"/>
    </location>
</feature>
<feature type="transmembrane region" description="Helical" evidence="6">
    <location>
        <begin position="401"/>
        <end position="422"/>
    </location>
</feature>
<feature type="transmembrane region" description="Helical" evidence="6">
    <location>
        <begin position="325"/>
        <end position="345"/>
    </location>
</feature>
<feature type="transmembrane region" description="Helical" evidence="6">
    <location>
        <begin position="357"/>
        <end position="381"/>
    </location>
</feature>
<evidence type="ECO:0000256" key="1">
    <source>
        <dbReference type="ARBA" id="ARBA00004141"/>
    </source>
</evidence>
<dbReference type="GO" id="GO:0005774">
    <property type="term" value="C:vacuolar membrane"/>
    <property type="evidence" value="ECO:0007669"/>
    <property type="project" value="TreeGrafter"/>
</dbReference>
<evidence type="ECO:0000256" key="6">
    <source>
        <dbReference type="SAM" id="Phobius"/>
    </source>
</evidence>
<keyword evidence="4 6" id="KW-0472">Membrane</keyword>
<evidence type="ECO:0000256" key="5">
    <source>
        <dbReference type="SAM" id="MobiDB-lite"/>
    </source>
</evidence>
<keyword evidence="3 6" id="KW-1133">Transmembrane helix</keyword>
<organism evidence="8">
    <name type="scientific">Percolomonas cosmopolitus</name>
    <dbReference type="NCBI Taxonomy" id="63605"/>
    <lineage>
        <taxon>Eukaryota</taxon>
        <taxon>Discoba</taxon>
        <taxon>Heterolobosea</taxon>
        <taxon>Tetramitia</taxon>
        <taxon>Eutetramitia</taxon>
        <taxon>Percolomonadidae</taxon>
        <taxon>Percolomonas</taxon>
    </lineage>
</organism>
<dbReference type="PANTHER" id="PTHR22950">
    <property type="entry name" value="AMINO ACID TRANSPORTER"/>
    <property type="match status" value="1"/>
</dbReference>
<evidence type="ECO:0000313" key="8">
    <source>
        <dbReference type="EMBL" id="CAD9080967.1"/>
    </source>
</evidence>
<feature type="transmembrane region" description="Helical" evidence="6">
    <location>
        <begin position="257"/>
        <end position="275"/>
    </location>
</feature>
<proteinExistence type="predicted"/>
<feature type="transmembrane region" description="Helical" evidence="6">
    <location>
        <begin position="225"/>
        <end position="245"/>
    </location>
</feature>
<feature type="transmembrane region" description="Helical" evidence="6">
    <location>
        <begin position="42"/>
        <end position="64"/>
    </location>
</feature>
<feature type="compositionally biased region" description="Basic and acidic residues" evidence="5">
    <location>
        <begin position="76"/>
        <end position="92"/>
    </location>
</feature>
<keyword evidence="2 6" id="KW-0812">Transmembrane</keyword>
<comment type="subcellular location">
    <subcellularLocation>
        <location evidence="1">Membrane</location>
        <topology evidence="1">Multi-pass membrane protein</topology>
    </subcellularLocation>
</comment>
<accession>A0A7S1KPI2</accession>
<evidence type="ECO:0000256" key="2">
    <source>
        <dbReference type="ARBA" id="ARBA00022692"/>
    </source>
</evidence>
<feature type="transmembrane region" description="Helical" evidence="6">
    <location>
        <begin position="505"/>
        <end position="527"/>
    </location>
</feature>
<evidence type="ECO:0000256" key="4">
    <source>
        <dbReference type="ARBA" id="ARBA00023136"/>
    </source>
</evidence>
<dbReference type="PANTHER" id="PTHR22950:SF349">
    <property type="entry name" value="AMINO ACID TRANSPORTER TRANSMEMBRANE DOMAIN-CONTAINING PROTEIN"/>
    <property type="match status" value="1"/>
</dbReference>
<gene>
    <name evidence="8" type="ORF">PCOS0759_LOCUS4207</name>
</gene>
<dbReference type="GO" id="GO:0015179">
    <property type="term" value="F:L-amino acid transmembrane transporter activity"/>
    <property type="evidence" value="ECO:0007669"/>
    <property type="project" value="TreeGrafter"/>
</dbReference>
<dbReference type="EMBL" id="HBGD01005080">
    <property type="protein sequence ID" value="CAD9080967.1"/>
    <property type="molecule type" value="Transcribed_RNA"/>
</dbReference>
<feature type="transmembrane region" description="Helical" evidence="6">
    <location>
        <begin position="467"/>
        <end position="493"/>
    </location>
</feature>
<evidence type="ECO:0000259" key="7">
    <source>
        <dbReference type="Pfam" id="PF01490"/>
    </source>
</evidence>